<dbReference type="Proteomes" id="UP000265816">
    <property type="component" value="Unassembled WGS sequence"/>
</dbReference>
<accession>A0A398B826</accession>
<comment type="caution">
    <text evidence="1">The sequence shown here is derived from an EMBL/GenBank/DDBJ whole genome shotgun (WGS) entry which is preliminary data.</text>
</comment>
<reference evidence="1 2" key="1">
    <citation type="submission" date="2018-08" db="EMBL/GenBank/DDBJ databases">
        <title>Bacillus jemisoniae sp. nov., Bacillus chryseoplanitiae sp. nov., Bacillus resnikiae sp. nov., and Bacillus frankliniae sp. nov., isolated from Viking spacecraft and associated surfaces.</title>
        <authorList>
            <person name="Seuylemezian A."/>
            <person name="Vaishampayan P."/>
        </authorList>
    </citation>
    <scope>NUCLEOTIDE SEQUENCE [LARGE SCALE GENOMIC DNA]</scope>
    <source>
        <strain evidence="1 2">JJ-247</strain>
    </source>
</reference>
<name>A0A398B826_9BACI</name>
<dbReference type="EMBL" id="QWVT01000015">
    <property type="protein sequence ID" value="RID85661.1"/>
    <property type="molecule type" value="Genomic_DNA"/>
</dbReference>
<sequence length="86" mass="10187">MTTKIYTVTHVYYDETGLEIATHDEQKAIETFKKDEDSVLNIWENDKRVLSVYRDGNELHPDFHEDKTAEKLNQFHKIKTIFDLEG</sequence>
<evidence type="ECO:0000313" key="1">
    <source>
        <dbReference type="EMBL" id="RID85661.1"/>
    </source>
</evidence>
<evidence type="ECO:0000313" key="2">
    <source>
        <dbReference type="Proteomes" id="UP000265816"/>
    </source>
</evidence>
<dbReference type="AlphaFoldDB" id="A0A398B826"/>
<protein>
    <submittedName>
        <fullName evidence="1">Uncharacterized protein</fullName>
    </submittedName>
</protein>
<keyword evidence="2" id="KW-1185">Reference proteome</keyword>
<proteinExistence type="predicted"/>
<organism evidence="1 2">
    <name type="scientific">Mesobacillus zeae</name>
    <dbReference type="NCBI Taxonomy" id="1917180"/>
    <lineage>
        <taxon>Bacteria</taxon>
        <taxon>Bacillati</taxon>
        <taxon>Bacillota</taxon>
        <taxon>Bacilli</taxon>
        <taxon>Bacillales</taxon>
        <taxon>Bacillaceae</taxon>
        <taxon>Mesobacillus</taxon>
    </lineage>
</organism>
<gene>
    <name evidence="1" type="ORF">D1970_08895</name>
</gene>